<accession>A0A8S3U750</accession>
<dbReference type="SMART" id="SM00235">
    <property type="entry name" value="ZnMc"/>
    <property type="match status" value="1"/>
</dbReference>
<name>A0A8S3U750_MYTED</name>
<keyword evidence="1 2" id="KW-0479">Metal-binding</keyword>
<dbReference type="EMBL" id="CAJPWZ010002533">
    <property type="protein sequence ID" value="CAG2239731.1"/>
    <property type="molecule type" value="Genomic_DNA"/>
</dbReference>
<comment type="caution">
    <text evidence="1">Lacks conserved residue(s) required for the propagation of feature annotation.</text>
</comment>
<comment type="caution">
    <text evidence="4">The sequence shown here is derived from an EMBL/GenBank/DDBJ whole genome shotgun (WGS) entry which is preliminary data.</text>
</comment>
<dbReference type="InterPro" id="IPR001506">
    <property type="entry name" value="Peptidase_M12A"/>
</dbReference>
<feature type="active site" evidence="1">
    <location>
        <position position="158"/>
    </location>
</feature>
<dbReference type="Pfam" id="PF01400">
    <property type="entry name" value="Astacin"/>
    <property type="match status" value="1"/>
</dbReference>
<sequence>MTRSMTSLSYTTRPIHAEYDIEDDFISYPSIPRTHMPYSALRNQVKRGWEGAHYTRNAVNTHYYRSATWPNGIVPYQIDSHYSTEVRNTYLQAMKEIEEDTKVHGKTCVKFVPKTSQHHDYIYILPQTGCHSPVGHHTGRGLVSLGHGCERQGTAMHEFLHVLGFWHEQNRYDRDKYVTIDLSNVVTGNYLGALSSIAT</sequence>
<dbReference type="GO" id="GO:0004222">
    <property type="term" value="F:metalloendopeptidase activity"/>
    <property type="evidence" value="ECO:0007669"/>
    <property type="project" value="UniProtKB-UniRule"/>
</dbReference>
<dbReference type="InterPro" id="IPR024079">
    <property type="entry name" value="MetalloPept_cat_dom_sf"/>
</dbReference>
<feature type="binding site" evidence="1">
    <location>
        <position position="157"/>
    </location>
    <ligand>
        <name>Zn(2+)</name>
        <dbReference type="ChEBI" id="CHEBI:29105"/>
        <note>catalytic</note>
    </ligand>
</feature>
<dbReference type="EC" id="3.4.24.-" evidence="2"/>
<evidence type="ECO:0000259" key="3">
    <source>
        <dbReference type="PROSITE" id="PS51864"/>
    </source>
</evidence>
<dbReference type="PANTHER" id="PTHR10127:SF814">
    <property type="entry name" value="MEPRIN A SUBUNIT BETA"/>
    <property type="match status" value="1"/>
</dbReference>
<dbReference type="PRINTS" id="PR00480">
    <property type="entry name" value="ASTACIN"/>
</dbReference>
<keyword evidence="1 2" id="KW-0645">Protease</keyword>
<proteinExistence type="predicted"/>
<keyword evidence="1 2" id="KW-0862">Zinc</keyword>
<dbReference type="PROSITE" id="PS51864">
    <property type="entry name" value="ASTACIN"/>
    <property type="match status" value="1"/>
</dbReference>
<dbReference type="GO" id="GO:0008270">
    <property type="term" value="F:zinc ion binding"/>
    <property type="evidence" value="ECO:0007669"/>
    <property type="project" value="UniProtKB-UniRule"/>
</dbReference>
<dbReference type="Proteomes" id="UP000683360">
    <property type="component" value="Unassembled WGS sequence"/>
</dbReference>
<reference evidence="4" key="1">
    <citation type="submission" date="2021-03" db="EMBL/GenBank/DDBJ databases">
        <authorList>
            <person name="Bekaert M."/>
        </authorList>
    </citation>
    <scope>NUCLEOTIDE SEQUENCE</scope>
</reference>
<dbReference type="SUPFAM" id="SSF55486">
    <property type="entry name" value="Metalloproteases ('zincins'), catalytic domain"/>
    <property type="match status" value="1"/>
</dbReference>
<keyword evidence="1 2" id="KW-0378">Hydrolase</keyword>
<protein>
    <recommendedName>
        <fullName evidence="2">Metalloendopeptidase</fullName>
        <ecNumber evidence="2">3.4.24.-</ecNumber>
    </recommendedName>
</protein>
<feature type="binding site" evidence="1">
    <location>
        <position position="161"/>
    </location>
    <ligand>
        <name>Zn(2+)</name>
        <dbReference type="ChEBI" id="CHEBI:29105"/>
        <note>catalytic</note>
    </ligand>
</feature>
<evidence type="ECO:0000313" key="5">
    <source>
        <dbReference type="Proteomes" id="UP000683360"/>
    </source>
</evidence>
<evidence type="ECO:0000256" key="1">
    <source>
        <dbReference type="PROSITE-ProRule" id="PRU01211"/>
    </source>
</evidence>
<dbReference type="AlphaFoldDB" id="A0A8S3U750"/>
<organism evidence="4 5">
    <name type="scientific">Mytilus edulis</name>
    <name type="common">Blue mussel</name>
    <dbReference type="NCBI Taxonomy" id="6550"/>
    <lineage>
        <taxon>Eukaryota</taxon>
        <taxon>Metazoa</taxon>
        <taxon>Spiralia</taxon>
        <taxon>Lophotrochozoa</taxon>
        <taxon>Mollusca</taxon>
        <taxon>Bivalvia</taxon>
        <taxon>Autobranchia</taxon>
        <taxon>Pteriomorphia</taxon>
        <taxon>Mytilida</taxon>
        <taxon>Mytiloidea</taxon>
        <taxon>Mytilidae</taxon>
        <taxon>Mytilinae</taxon>
        <taxon>Mytilus</taxon>
    </lineage>
</organism>
<dbReference type="OrthoDB" id="291007at2759"/>
<gene>
    <name evidence="4" type="ORF">MEDL_52065</name>
</gene>
<evidence type="ECO:0000256" key="2">
    <source>
        <dbReference type="RuleBase" id="RU361183"/>
    </source>
</evidence>
<evidence type="ECO:0000313" key="4">
    <source>
        <dbReference type="EMBL" id="CAG2239731.1"/>
    </source>
</evidence>
<dbReference type="GO" id="GO:0006508">
    <property type="term" value="P:proteolysis"/>
    <property type="evidence" value="ECO:0007669"/>
    <property type="project" value="UniProtKB-KW"/>
</dbReference>
<feature type="domain" description="Peptidase M12A" evidence="3">
    <location>
        <begin position="57"/>
        <end position="199"/>
    </location>
</feature>
<dbReference type="InterPro" id="IPR006026">
    <property type="entry name" value="Peptidase_Metallo"/>
</dbReference>
<dbReference type="Gene3D" id="3.40.390.10">
    <property type="entry name" value="Collagenase (Catalytic Domain)"/>
    <property type="match status" value="1"/>
</dbReference>
<feature type="binding site" evidence="1">
    <location>
        <position position="167"/>
    </location>
    <ligand>
        <name>Zn(2+)</name>
        <dbReference type="ChEBI" id="CHEBI:29105"/>
        <note>catalytic</note>
    </ligand>
</feature>
<dbReference type="PANTHER" id="PTHR10127">
    <property type="entry name" value="DISCOIDIN, CUB, EGF, LAMININ , AND ZINC METALLOPROTEASE DOMAIN CONTAINING"/>
    <property type="match status" value="1"/>
</dbReference>
<comment type="cofactor">
    <cofactor evidence="1 2">
        <name>Zn(2+)</name>
        <dbReference type="ChEBI" id="CHEBI:29105"/>
    </cofactor>
    <text evidence="1 2">Binds 1 zinc ion per subunit.</text>
</comment>
<keyword evidence="5" id="KW-1185">Reference proteome</keyword>
<keyword evidence="1 2" id="KW-0482">Metalloprotease</keyword>